<dbReference type="Proteomes" id="UP000290365">
    <property type="component" value="Chromosome"/>
</dbReference>
<keyword evidence="5" id="KW-0677">Repeat</keyword>
<dbReference type="SUPFAM" id="SSF56112">
    <property type="entry name" value="Protein kinase-like (PK-like)"/>
    <property type="match status" value="1"/>
</dbReference>
<dbReference type="PROSITE" id="PS50294">
    <property type="entry name" value="WD_REPEATS_REGION"/>
    <property type="match status" value="2"/>
</dbReference>
<keyword evidence="2" id="KW-0723">Serine/threonine-protein kinase</keyword>
<evidence type="ECO:0000256" key="11">
    <source>
        <dbReference type="PROSITE-ProRule" id="PRU00221"/>
    </source>
</evidence>
<name>A0A4P6JI34_KTERU</name>
<keyword evidence="15" id="KW-1185">Reference proteome</keyword>
<dbReference type="InterPro" id="IPR019775">
    <property type="entry name" value="WD40_repeat_CS"/>
</dbReference>
<keyword evidence="8" id="KW-0067">ATP-binding</keyword>
<evidence type="ECO:0000313" key="15">
    <source>
        <dbReference type="Proteomes" id="UP000290365"/>
    </source>
</evidence>
<reference evidence="14 15" key="1">
    <citation type="submission" date="2019-01" db="EMBL/GenBank/DDBJ databases">
        <title>Ktedonosporobacter rubrisoli SCAWS-G2.</title>
        <authorList>
            <person name="Huang Y."/>
            <person name="Yan B."/>
        </authorList>
    </citation>
    <scope>NUCLEOTIDE SEQUENCE [LARGE SCALE GENOMIC DNA]</scope>
    <source>
        <strain evidence="14 15">SCAWS-G2</strain>
    </source>
</reference>
<feature type="transmembrane region" description="Helical" evidence="12">
    <location>
        <begin position="378"/>
        <end position="399"/>
    </location>
</feature>
<keyword evidence="3 11" id="KW-0853">WD repeat</keyword>
<evidence type="ECO:0000259" key="13">
    <source>
        <dbReference type="PROSITE" id="PS50011"/>
    </source>
</evidence>
<dbReference type="GO" id="GO:0005524">
    <property type="term" value="F:ATP binding"/>
    <property type="evidence" value="ECO:0007669"/>
    <property type="project" value="UniProtKB-KW"/>
</dbReference>
<evidence type="ECO:0000256" key="5">
    <source>
        <dbReference type="ARBA" id="ARBA00022737"/>
    </source>
</evidence>
<dbReference type="Gene3D" id="2.130.10.10">
    <property type="entry name" value="YVTN repeat-like/Quinoprotein amine dehydrogenase"/>
    <property type="match status" value="2"/>
</dbReference>
<dbReference type="KEGG" id="kbs:EPA93_01360"/>
<dbReference type="PROSITE" id="PS50011">
    <property type="entry name" value="PROTEIN_KINASE_DOM"/>
    <property type="match status" value="1"/>
</dbReference>
<dbReference type="SMART" id="SM00320">
    <property type="entry name" value="WD40"/>
    <property type="match status" value="3"/>
</dbReference>
<feature type="repeat" description="WD" evidence="11">
    <location>
        <begin position="753"/>
        <end position="791"/>
    </location>
</feature>
<dbReference type="SUPFAM" id="SSF50978">
    <property type="entry name" value="WD40 repeat-like"/>
    <property type="match status" value="1"/>
</dbReference>
<dbReference type="RefSeq" id="WP_129885307.1">
    <property type="nucleotide sequence ID" value="NZ_CP035758.1"/>
</dbReference>
<dbReference type="PANTHER" id="PTHR43895:SF32">
    <property type="entry name" value="SERINE_THREONINE-PROTEIN KINASE CHK1"/>
    <property type="match status" value="1"/>
</dbReference>
<dbReference type="PANTHER" id="PTHR43895">
    <property type="entry name" value="CALCIUM/CALMODULIN-DEPENDENT PROTEIN KINASE KINASE-RELATED"/>
    <property type="match status" value="1"/>
</dbReference>
<evidence type="ECO:0000256" key="3">
    <source>
        <dbReference type="ARBA" id="ARBA00022574"/>
    </source>
</evidence>
<organism evidence="14 15">
    <name type="scientific">Ktedonosporobacter rubrisoli</name>
    <dbReference type="NCBI Taxonomy" id="2509675"/>
    <lineage>
        <taxon>Bacteria</taxon>
        <taxon>Bacillati</taxon>
        <taxon>Chloroflexota</taxon>
        <taxon>Ktedonobacteria</taxon>
        <taxon>Ktedonobacterales</taxon>
        <taxon>Ktedonosporobacteraceae</taxon>
        <taxon>Ktedonosporobacter</taxon>
    </lineage>
</organism>
<accession>A0A4P6JI34</accession>
<keyword evidence="12" id="KW-1133">Transmembrane helix</keyword>
<evidence type="ECO:0000256" key="9">
    <source>
        <dbReference type="ARBA" id="ARBA00047899"/>
    </source>
</evidence>
<feature type="domain" description="Protein kinase" evidence="13">
    <location>
        <begin position="17"/>
        <end position="283"/>
    </location>
</feature>
<evidence type="ECO:0000256" key="8">
    <source>
        <dbReference type="ARBA" id="ARBA00022840"/>
    </source>
</evidence>
<keyword evidence="7" id="KW-0418">Kinase</keyword>
<evidence type="ECO:0000256" key="7">
    <source>
        <dbReference type="ARBA" id="ARBA00022777"/>
    </source>
</evidence>
<dbReference type="CDD" id="cd14014">
    <property type="entry name" value="STKc_PknB_like"/>
    <property type="match status" value="1"/>
</dbReference>
<dbReference type="InterPro" id="IPR036322">
    <property type="entry name" value="WD40_repeat_dom_sf"/>
</dbReference>
<dbReference type="AlphaFoldDB" id="A0A4P6JI34"/>
<dbReference type="GO" id="GO:0007165">
    <property type="term" value="P:signal transduction"/>
    <property type="evidence" value="ECO:0007669"/>
    <property type="project" value="TreeGrafter"/>
</dbReference>
<feature type="repeat" description="WD" evidence="11">
    <location>
        <begin position="423"/>
        <end position="456"/>
    </location>
</feature>
<evidence type="ECO:0000256" key="12">
    <source>
        <dbReference type="SAM" id="Phobius"/>
    </source>
</evidence>
<dbReference type="PROSITE" id="PS00678">
    <property type="entry name" value="WD_REPEATS_1"/>
    <property type="match status" value="1"/>
</dbReference>
<dbReference type="GO" id="GO:0004674">
    <property type="term" value="F:protein serine/threonine kinase activity"/>
    <property type="evidence" value="ECO:0007669"/>
    <property type="project" value="UniProtKB-KW"/>
</dbReference>
<dbReference type="EMBL" id="CP035758">
    <property type="protein sequence ID" value="QBD74708.1"/>
    <property type="molecule type" value="Genomic_DNA"/>
</dbReference>
<gene>
    <name evidence="14" type="ORF">EPA93_01360</name>
</gene>
<dbReference type="Pfam" id="PF00069">
    <property type="entry name" value="Pkinase"/>
    <property type="match status" value="1"/>
</dbReference>
<dbReference type="InterPro" id="IPR001680">
    <property type="entry name" value="WD40_rpt"/>
</dbReference>
<evidence type="ECO:0000256" key="6">
    <source>
        <dbReference type="ARBA" id="ARBA00022741"/>
    </source>
</evidence>
<evidence type="ECO:0000256" key="4">
    <source>
        <dbReference type="ARBA" id="ARBA00022679"/>
    </source>
</evidence>
<comment type="catalytic activity">
    <reaction evidence="9">
        <text>L-threonyl-[protein] + ATP = O-phospho-L-threonyl-[protein] + ADP + H(+)</text>
        <dbReference type="Rhea" id="RHEA:46608"/>
        <dbReference type="Rhea" id="RHEA-COMP:11060"/>
        <dbReference type="Rhea" id="RHEA-COMP:11605"/>
        <dbReference type="ChEBI" id="CHEBI:15378"/>
        <dbReference type="ChEBI" id="CHEBI:30013"/>
        <dbReference type="ChEBI" id="CHEBI:30616"/>
        <dbReference type="ChEBI" id="CHEBI:61977"/>
        <dbReference type="ChEBI" id="CHEBI:456216"/>
        <dbReference type="EC" id="2.7.11.1"/>
    </reaction>
</comment>
<dbReference type="PROSITE" id="PS50082">
    <property type="entry name" value="WD_REPEATS_2"/>
    <property type="match status" value="2"/>
</dbReference>
<evidence type="ECO:0000256" key="1">
    <source>
        <dbReference type="ARBA" id="ARBA00012513"/>
    </source>
</evidence>
<dbReference type="OrthoDB" id="136848at2"/>
<keyword evidence="12" id="KW-0472">Membrane</keyword>
<evidence type="ECO:0000313" key="14">
    <source>
        <dbReference type="EMBL" id="QBD74708.1"/>
    </source>
</evidence>
<comment type="catalytic activity">
    <reaction evidence="10">
        <text>L-seryl-[protein] + ATP = O-phospho-L-seryl-[protein] + ADP + H(+)</text>
        <dbReference type="Rhea" id="RHEA:17989"/>
        <dbReference type="Rhea" id="RHEA-COMP:9863"/>
        <dbReference type="Rhea" id="RHEA-COMP:11604"/>
        <dbReference type="ChEBI" id="CHEBI:15378"/>
        <dbReference type="ChEBI" id="CHEBI:29999"/>
        <dbReference type="ChEBI" id="CHEBI:30616"/>
        <dbReference type="ChEBI" id="CHEBI:83421"/>
        <dbReference type="ChEBI" id="CHEBI:456216"/>
        <dbReference type="EC" id="2.7.11.1"/>
    </reaction>
</comment>
<protein>
    <recommendedName>
        <fullName evidence="1">non-specific serine/threonine protein kinase</fullName>
        <ecNumber evidence="1">2.7.11.1</ecNumber>
    </recommendedName>
</protein>
<dbReference type="Gene3D" id="1.10.510.10">
    <property type="entry name" value="Transferase(Phosphotransferase) domain 1"/>
    <property type="match status" value="1"/>
</dbReference>
<proteinExistence type="predicted"/>
<evidence type="ECO:0000256" key="2">
    <source>
        <dbReference type="ARBA" id="ARBA00022527"/>
    </source>
</evidence>
<dbReference type="InterPro" id="IPR000719">
    <property type="entry name" value="Prot_kinase_dom"/>
</dbReference>
<dbReference type="EC" id="2.7.11.1" evidence="1"/>
<dbReference type="InterPro" id="IPR015943">
    <property type="entry name" value="WD40/YVTN_repeat-like_dom_sf"/>
</dbReference>
<sequence length="791" mass="86978">MQIYQSVDWQGSQFEQYHIHRLLKRDRLGDLWLAEESQQQRLVVLRLLPGVATTAYEYLHLFAQMAQVAANLEHPHILPVYNSGVQDGKQNEVIPFLVYPYLERATTLRARLDRSTGTLQASEALRHLSQAANAIDYAHSQQVIHGGLQPGSLLLDGMRLLVSDFGLTQLQSSDVTVSRTQSVDLPYLAPEQAQGRTEAASDRYSLAVIAYQLFAGRLPFEGKDNPYSLLLQQLTLAPPSPGRFNPTLSSPMEIALLKALSHQPQKRYASCSALVNALNRAWQGLPLDPRDDPDTTLIAPWNNSFAGEISTVSTQISSELPTLQSEQQSSPLTAAVETTARKKVMAPMKITTEALPEIPAETDQQGERRERKLKRRTVLIGGASAAVLVAGGVTLLNLWPRLSAAKLPPGPQHFTPGKPLIHLTGPEKAVMNVAWDNSGRYLASAGLDTQVRLWDVGSILQKKPATLQVISSPTREWKFPNGIPFNGLNWTSDGRKLIVSSASNGPFELLDPFSAKETRQQYTNPTNYTDPFHFYLDALSGPHSDLLAAIDSTLQGQITVQLWRQNQPAKSIASLSHSSLKAGDGTSEMLGVIGWSCDGTMIAGLTNFLELIVWDVKTHATTKTIKLPYRKPKSNAPDLKAAILRWSPQDPHVVAVGVIETIVLVDVRSSKVLDVLSTDNKDAYTPPKDTTAFPNWVPQVYSFNWSPNGRYIIAGYSQAFSTMAAWDLQKKQVKKDQEGGHVQDYLFPPPGTANAHSGSILAISWSPDGRYLATGSADNTIIVWQVDADEK</sequence>
<keyword evidence="4" id="KW-0808">Transferase</keyword>
<evidence type="ECO:0000256" key="10">
    <source>
        <dbReference type="ARBA" id="ARBA00048679"/>
    </source>
</evidence>
<dbReference type="Pfam" id="PF00400">
    <property type="entry name" value="WD40"/>
    <property type="match status" value="2"/>
</dbReference>
<dbReference type="InterPro" id="IPR011009">
    <property type="entry name" value="Kinase-like_dom_sf"/>
</dbReference>
<keyword evidence="12" id="KW-0812">Transmembrane</keyword>
<keyword evidence="6" id="KW-0547">Nucleotide-binding</keyword>
<dbReference type="Gene3D" id="3.30.200.20">
    <property type="entry name" value="Phosphorylase Kinase, domain 1"/>
    <property type="match status" value="1"/>
</dbReference>